<name>A0A076LWA8_9GAMM</name>
<feature type="transmembrane region" description="Helical" evidence="7">
    <location>
        <begin position="196"/>
        <end position="214"/>
    </location>
</feature>
<sequence>MFSLKKITVLFVIILVYLPVSLDATILHVAVPTLNHSLNLTSNQLLWVIDIYALLMAGLLLPMGSLGDRIGYKKLMLAGVLIFGLASLAAAFSQSAQMLIASRALLALGASMILPATLACLRDVFTDSDERNMAIGVWAFVGGGGAALGPLVGGYILNHYDWTLVFLINIPIVLFSIPLIICLLRRQEKNNRQNINLLQALVFISAIIAIVFGLKHVFAALTYVNLAVLVIGLLVMYGFIRFSLRSEHPMIDFSLFGNPMVSTSTVVVVFSMVAVVGFELLMAQELQFTHGYSPLQAGLFMFPFILSFGLSSFLVVMLLNRLGFKLTACIGLVVGGAALLSLALIDVTAAYVKSTLLMVLLGVGLEMAFLSATSTILAAAPKDKAAAVGAIEGMAYELGTGLGVTLFGILLSLFYVGNLRERLGEMAPTEFGSSLGETIQAVARLSPADREAVLNIASDAFLSAHSAVLIIASLILFLLAALSWRLIPARS</sequence>
<gene>
    <name evidence="9" type="primary">smvA</name>
    <name evidence="9" type="ORF">ETEE_3347</name>
</gene>
<accession>A0A076LWA8</accession>
<comment type="subcellular location">
    <subcellularLocation>
        <location evidence="1">Cell membrane</location>
        <topology evidence="1">Multi-pass membrane protein</topology>
    </subcellularLocation>
</comment>
<evidence type="ECO:0000256" key="3">
    <source>
        <dbReference type="ARBA" id="ARBA00022475"/>
    </source>
</evidence>
<feature type="transmembrane region" description="Helical" evidence="7">
    <location>
        <begin position="220"/>
        <end position="240"/>
    </location>
</feature>
<dbReference type="Pfam" id="PF07690">
    <property type="entry name" value="MFS_1"/>
    <property type="match status" value="1"/>
</dbReference>
<dbReference type="GeneID" id="33940799"/>
<evidence type="ECO:0000313" key="10">
    <source>
        <dbReference type="Proteomes" id="UP000028681"/>
    </source>
</evidence>
<feature type="transmembrane region" description="Helical" evidence="7">
    <location>
        <begin position="393"/>
        <end position="416"/>
    </location>
</feature>
<evidence type="ECO:0000256" key="1">
    <source>
        <dbReference type="ARBA" id="ARBA00004651"/>
    </source>
</evidence>
<dbReference type="SUPFAM" id="SSF103473">
    <property type="entry name" value="MFS general substrate transporter"/>
    <property type="match status" value="1"/>
</dbReference>
<feature type="domain" description="Major facilitator superfamily (MFS) profile" evidence="8">
    <location>
        <begin position="9"/>
        <end position="491"/>
    </location>
</feature>
<dbReference type="CDD" id="cd17321">
    <property type="entry name" value="MFS_MMR_MDR_like"/>
    <property type="match status" value="1"/>
</dbReference>
<feature type="transmembrane region" description="Helical" evidence="7">
    <location>
        <begin position="133"/>
        <end position="156"/>
    </location>
</feature>
<reference evidence="9 10" key="1">
    <citation type="journal article" date="2012" name="PLoS ONE">
        <title>Edwardsiella comparative phylogenomics reveal the new intra/inter-species taxonomic relationships, virulence evolution and niche adaptation mechanisms.</title>
        <authorList>
            <person name="Yang M."/>
            <person name="Lv Y."/>
            <person name="Xiao J."/>
            <person name="Wu H."/>
            <person name="Zheng H."/>
            <person name="Liu Q."/>
            <person name="Zhang Y."/>
            <person name="Wang Q."/>
        </authorList>
    </citation>
    <scope>NUCLEOTIDE SEQUENCE [LARGE SCALE GENOMIC DNA]</scope>
    <source>
        <strain evidence="10">080813</strain>
    </source>
</reference>
<evidence type="ECO:0000256" key="2">
    <source>
        <dbReference type="ARBA" id="ARBA00022448"/>
    </source>
</evidence>
<dbReference type="PANTHER" id="PTHR42718:SF47">
    <property type="entry name" value="METHYL VIOLOGEN RESISTANCE PROTEIN SMVA"/>
    <property type="match status" value="1"/>
</dbReference>
<keyword evidence="5 7" id="KW-1133">Transmembrane helix</keyword>
<evidence type="ECO:0000259" key="8">
    <source>
        <dbReference type="PROSITE" id="PS50850"/>
    </source>
</evidence>
<dbReference type="HOGENOM" id="CLU_000960_28_2_6"/>
<feature type="transmembrane region" description="Helical" evidence="7">
    <location>
        <begin position="46"/>
        <end position="63"/>
    </location>
</feature>
<dbReference type="PRINTS" id="PR01036">
    <property type="entry name" value="TCRTETB"/>
</dbReference>
<feature type="transmembrane region" description="Helical" evidence="7">
    <location>
        <begin position="295"/>
        <end position="319"/>
    </location>
</feature>
<dbReference type="KEGG" id="ete:ETEE_3347"/>
<feature type="transmembrane region" description="Helical" evidence="7">
    <location>
        <begin position="261"/>
        <end position="283"/>
    </location>
</feature>
<dbReference type="EMBL" id="CP006664">
    <property type="protein sequence ID" value="AIJ09769.1"/>
    <property type="molecule type" value="Genomic_DNA"/>
</dbReference>
<dbReference type="AlphaFoldDB" id="A0A076LWA8"/>
<dbReference type="InterPro" id="IPR036259">
    <property type="entry name" value="MFS_trans_sf"/>
</dbReference>
<keyword evidence="3" id="KW-1003">Cell membrane</keyword>
<dbReference type="Proteomes" id="UP000028681">
    <property type="component" value="Chromosome"/>
</dbReference>
<evidence type="ECO:0000256" key="4">
    <source>
        <dbReference type="ARBA" id="ARBA00022692"/>
    </source>
</evidence>
<proteinExistence type="predicted"/>
<keyword evidence="4 7" id="KW-0812">Transmembrane</keyword>
<dbReference type="RefSeq" id="WP_034164298.1">
    <property type="nucleotide sequence ID" value="NZ_CP006664.1"/>
</dbReference>
<keyword evidence="2" id="KW-0813">Transport</keyword>
<protein>
    <submittedName>
        <fullName evidence="9">Methyl viologen resistance protein smvA</fullName>
    </submittedName>
</protein>
<evidence type="ECO:0000256" key="7">
    <source>
        <dbReference type="SAM" id="Phobius"/>
    </source>
</evidence>
<dbReference type="PANTHER" id="PTHR42718">
    <property type="entry name" value="MAJOR FACILITATOR SUPERFAMILY MULTIDRUG TRANSPORTER MFSC"/>
    <property type="match status" value="1"/>
</dbReference>
<dbReference type="InterPro" id="IPR020846">
    <property type="entry name" value="MFS_dom"/>
</dbReference>
<organism evidence="9 10">
    <name type="scientific">Edwardsiella anguillarum ET080813</name>
    <dbReference type="NCBI Taxonomy" id="667120"/>
    <lineage>
        <taxon>Bacteria</taxon>
        <taxon>Pseudomonadati</taxon>
        <taxon>Pseudomonadota</taxon>
        <taxon>Gammaproteobacteria</taxon>
        <taxon>Enterobacterales</taxon>
        <taxon>Hafniaceae</taxon>
        <taxon>Edwardsiella</taxon>
    </lineage>
</organism>
<evidence type="ECO:0000256" key="6">
    <source>
        <dbReference type="ARBA" id="ARBA00023136"/>
    </source>
</evidence>
<keyword evidence="6 7" id="KW-0472">Membrane</keyword>
<dbReference type="GO" id="GO:0005886">
    <property type="term" value="C:plasma membrane"/>
    <property type="evidence" value="ECO:0007669"/>
    <property type="project" value="UniProtKB-SubCell"/>
</dbReference>
<feature type="transmembrane region" description="Helical" evidence="7">
    <location>
        <begin position="467"/>
        <end position="487"/>
    </location>
</feature>
<dbReference type="InterPro" id="IPR011701">
    <property type="entry name" value="MFS"/>
</dbReference>
<dbReference type="Gene3D" id="1.20.1720.10">
    <property type="entry name" value="Multidrug resistance protein D"/>
    <property type="match status" value="1"/>
</dbReference>
<evidence type="ECO:0000256" key="5">
    <source>
        <dbReference type="ARBA" id="ARBA00022989"/>
    </source>
</evidence>
<dbReference type="GO" id="GO:0022857">
    <property type="term" value="F:transmembrane transporter activity"/>
    <property type="evidence" value="ECO:0007669"/>
    <property type="project" value="InterPro"/>
</dbReference>
<feature type="transmembrane region" description="Helical" evidence="7">
    <location>
        <begin position="100"/>
        <end position="121"/>
    </location>
</feature>
<feature type="transmembrane region" description="Helical" evidence="7">
    <location>
        <begin position="75"/>
        <end position="94"/>
    </location>
</feature>
<feature type="transmembrane region" description="Helical" evidence="7">
    <location>
        <begin position="162"/>
        <end position="184"/>
    </location>
</feature>
<feature type="transmembrane region" description="Helical" evidence="7">
    <location>
        <begin position="357"/>
        <end position="381"/>
    </location>
</feature>
<dbReference type="Gene3D" id="1.20.1250.20">
    <property type="entry name" value="MFS general substrate transporter like domains"/>
    <property type="match status" value="1"/>
</dbReference>
<dbReference type="PROSITE" id="PS50850">
    <property type="entry name" value="MFS"/>
    <property type="match status" value="1"/>
</dbReference>
<feature type="transmembrane region" description="Helical" evidence="7">
    <location>
        <begin position="326"/>
        <end position="345"/>
    </location>
</feature>
<evidence type="ECO:0000313" key="9">
    <source>
        <dbReference type="EMBL" id="AIJ09769.1"/>
    </source>
</evidence>